<keyword evidence="1" id="KW-1133">Transmembrane helix</keyword>
<protein>
    <recommendedName>
        <fullName evidence="4">DoxX family membrane protein</fullName>
    </recommendedName>
</protein>
<evidence type="ECO:0000313" key="2">
    <source>
        <dbReference type="EMBL" id="MYM19324.1"/>
    </source>
</evidence>
<accession>A0A6N9H6W7</accession>
<dbReference type="Proteomes" id="UP000469215">
    <property type="component" value="Unassembled WGS sequence"/>
</dbReference>
<keyword evidence="3" id="KW-1185">Reference proteome</keyword>
<organism evidence="2 3">
    <name type="scientific">Brevibacterium rongguiense</name>
    <dbReference type="NCBI Taxonomy" id="2695267"/>
    <lineage>
        <taxon>Bacteria</taxon>
        <taxon>Bacillati</taxon>
        <taxon>Actinomycetota</taxon>
        <taxon>Actinomycetes</taxon>
        <taxon>Micrococcales</taxon>
        <taxon>Brevibacteriaceae</taxon>
        <taxon>Brevibacterium</taxon>
    </lineage>
</organism>
<reference evidence="2 3" key="1">
    <citation type="submission" date="2020-01" db="EMBL/GenBank/DDBJ databases">
        <authorList>
            <person name="Deng T."/>
        </authorList>
    </citation>
    <scope>NUCLEOTIDE SEQUENCE [LARGE SCALE GENOMIC DNA]</scope>
    <source>
        <strain evidence="2 3">5221</strain>
    </source>
</reference>
<keyword evidence="1" id="KW-0812">Transmembrane</keyword>
<keyword evidence="1" id="KW-0472">Membrane</keyword>
<evidence type="ECO:0000313" key="3">
    <source>
        <dbReference type="Proteomes" id="UP000469215"/>
    </source>
</evidence>
<comment type="caution">
    <text evidence="2">The sequence shown here is derived from an EMBL/GenBank/DDBJ whole genome shotgun (WGS) entry which is preliminary data.</text>
</comment>
<dbReference type="AlphaFoldDB" id="A0A6N9H6W7"/>
<evidence type="ECO:0008006" key="4">
    <source>
        <dbReference type="Google" id="ProtNLM"/>
    </source>
</evidence>
<evidence type="ECO:0000256" key="1">
    <source>
        <dbReference type="SAM" id="Phobius"/>
    </source>
</evidence>
<dbReference type="EMBL" id="WWEQ01000014">
    <property type="protein sequence ID" value="MYM19324.1"/>
    <property type="molecule type" value="Genomic_DNA"/>
</dbReference>
<proteinExistence type="predicted"/>
<dbReference type="RefSeq" id="WP_160952757.1">
    <property type="nucleotide sequence ID" value="NZ_WWEQ01000014.1"/>
</dbReference>
<gene>
    <name evidence="2" type="ORF">GSY69_04890</name>
</gene>
<name>A0A6N9H6W7_9MICO</name>
<feature type="transmembrane region" description="Helical" evidence="1">
    <location>
        <begin position="110"/>
        <end position="131"/>
    </location>
</feature>
<sequence>MAFSPSTAILRAIPGASILNSGVEKFALEDGSAAFLQQMAAKGFPALAKLEPAQFGKLLAAAEVAVGAALLAPFVPTKLAGLGLAAFSGGMLTMYFRTEEFTKDDGLRPAGDGVAVSHNVWLAAIALALLLKRGK</sequence>